<gene>
    <name evidence="17" type="ORF">CSSPJE1EN1_LOCUS28037</name>
</gene>
<dbReference type="Pfam" id="PF00033">
    <property type="entry name" value="Cytochrome_B"/>
    <property type="match status" value="1"/>
</dbReference>
<feature type="transmembrane region" description="Helical" evidence="14">
    <location>
        <begin position="179"/>
        <end position="201"/>
    </location>
</feature>
<dbReference type="PANTHER" id="PTHR19271:SF16">
    <property type="entry name" value="CYTOCHROME B"/>
    <property type="match status" value="1"/>
</dbReference>
<keyword evidence="9" id="KW-0249">Electron transport</keyword>
<keyword evidence="13 14" id="KW-0472">Membrane</keyword>
<feature type="transmembrane region" description="Helical" evidence="14">
    <location>
        <begin position="113"/>
        <end position="134"/>
    </location>
</feature>
<dbReference type="InterPro" id="IPR030689">
    <property type="entry name" value="Cytochrome_b"/>
</dbReference>
<proteinExistence type="predicted"/>
<dbReference type="InterPro" id="IPR036150">
    <property type="entry name" value="Cyt_b/b6_C_sf"/>
</dbReference>
<dbReference type="Pfam" id="PF00032">
    <property type="entry name" value="Cytochrom_B_C"/>
    <property type="match status" value="1"/>
</dbReference>
<dbReference type="InterPro" id="IPR027387">
    <property type="entry name" value="Cytb/b6-like_sf"/>
</dbReference>
<accession>A0ABP0VE92</accession>
<keyword evidence="12" id="KW-0496">Mitochondrion</keyword>
<dbReference type="PANTHER" id="PTHR19271">
    <property type="entry name" value="CYTOCHROME B"/>
    <property type="match status" value="1"/>
</dbReference>
<keyword evidence="3" id="KW-0813">Transport</keyword>
<evidence type="ECO:0000259" key="16">
    <source>
        <dbReference type="PROSITE" id="PS51003"/>
    </source>
</evidence>
<feature type="transmembrane region" description="Helical" evidence="14">
    <location>
        <begin position="320"/>
        <end position="339"/>
    </location>
</feature>
<evidence type="ECO:0000313" key="17">
    <source>
        <dbReference type="EMBL" id="CAK9252659.1"/>
    </source>
</evidence>
<keyword evidence="11" id="KW-0408">Iron</keyword>
<evidence type="ECO:0000313" key="18">
    <source>
        <dbReference type="Proteomes" id="UP001497444"/>
    </source>
</evidence>
<evidence type="ECO:0000256" key="6">
    <source>
        <dbReference type="ARBA" id="ARBA00022692"/>
    </source>
</evidence>
<name>A0ABP0VE92_9BRYO</name>
<keyword evidence="10 14" id="KW-1133">Transmembrane helix</keyword>
<dbReference type="SUPFAM" id="SSF81648">
    <property type="entry name" value="a domain/subunit of cytochrome bc1 complex (Ubiquinol-cytochrome c reductase)"/>
    <property type="match status" value="1"/>
</dbReference>
<evidence type="ECO:0000256" key="12">
    <source>
        <dbReference type="ARBA" id="ARBA00023128"/>
    </source>
</evidence>
<evidence type="ECO:0000256" key="1">
    <source>
        <dbReference type="ARBA" id="ARBA00004448"/>
    </source>
</evidence>
<evidence type="ECO:0000259" key="15">
    <source>
        <dbReference type="PROSITE" id="PS51002"/>
    </source>
</evidence>
<evidence type="ECO:0000256" key="9">
    <source>
        <dbReference type="ARBA" id="ARBA00022982"/>
    </source>
</evidence>
<dbReference type="InterPro" id="IPR048259">
    <property type="entry name" value="Cytochrome_b_N_euk/bac"/>
</dbReference>
<evidence type="ECO:0000256" key="2">
    <source>
        <dbReference type="ARBA" id="ARBA00013531"/>
    </source>
</evidence>
<reference evidence="17" key="1">
    <citation type="submission" date="2024-02" db="EMBL/GenBank/DDBJ databases">
        <authorList>
            <consortium name="ELIXIR-Norway"/>
            <consortium name="Elixir Norway"/>
        </authorList>
    </citation>
    <scope>NUCLEOTIDE SEQUENCE</scope>
</reference>
<sequence>MRFVKSNFLLSFISNAVIFYPAPSNLNYFWNFGFYAGLCLVIQILTGIFLSMYYVSDQSMAMWSVEHIMRDVNFGWLVRYAHANGASMFFVAVYCHILRGMYYGSYFHPRSPLWSVGVLIFFFMIVTAFIGYVLPWGQMSFWAATVITSLVSVIPFVGFDILIWLWGGYSVDNATLNRFFSLHYLFPFIILALVFVHLVLLHQDGSNNSMGISYTPERVSFSPFYIFKDFFGIIVFLFVFSIFIFFFPNVLGHSDNYIMANPMVTPSHIVPEWYFLPFYAILRSIPDKLFGVLTMVLSIVILVLLPYLIDQQIRSATFVYFFRLSFYYFVVVAVFLTWLGSQPAEFPYVGLSQFFTFLYFFYFFCLLPFLSFVQSGISK</sequence>
<comment type="subcellular location">
    <subcellularLocation>
        <location evidence="1">Mitochondrion inner membrane</location>
        <topology evidence="1">Multi-pass membrane protein</topology>
    </subcellularLocation>
</comment>
<evidence type="ECO:0000256" key="10">
    <source>
        <dbReference type="ARBA" id="ARBA00022989"/>
    </source>
</evidence>
<keyword evidence="4" id="KW-0349">Heme</keyword>
<dbReference type="InterPro" id="IPR016174">
    <property type="entry name" value="Di-haem_cyt_TM"/>
</dbReference>
<feature type="transmembrane region" description="Helical" evidence="14">
    <location>
        <begin position="289"/>
        <end position="308"/>
    </location>
</feature>
<dbReference type="Proteomes" id="UP001497444">
    <property type="component" value="Unassembled WGS sequence"/>
</dbReference>
<feature type="transmembrane region" description="Helical" evidence="14">
    <location>
        <begin position="351"/>
        <end position="373"/>
    </location>
</feature>
<feature type="non-terminal residue" evidence="17">
    <location>
        <position position="379"/>
    </location>
</feature>
<dbReference type="InterPro" id="IPR005798">
    <property type="entry name" value="Cyt_b/b6_C"/>
</dbReference>
<dbReference type="PROSITE" id="PS51002">
    <property type="entry name" value="CYTB_NTER"/>
    <property type="match status" value="1"/>
</dbReference>
<keyword evidence="7" id="KW-0479">Metal-binding</keyword>
<dbReference type="EMBL" id="CAXAQS010000682">
    <property type="protein sequence ID" value="CAK9252659.1"/>
    <property type="molecule type" value="Genomic_DNA"/>
</dbReference>
<dbReference type="CDD" id="cd00290">
    <property type="entry name" value="cytochrome_b_C"/>
    <property type="match status" value="1"/>
</dbReference>
<keyword evidence="6 14" id="KW-0812">Transmembrane</keyword>
<evidence type="ECO:0000256" key="4">
    <source>
        <dbReference type="ARBA" id="ARBA00022617"/>
    </source>
</evidence>
<feature type="domain" description="Cytochrome b/b6 N-terminal region profile" evidence="15">
    <location>
        <begin position="1"/>
        <end position="210"/>
    </location>
</feature>
<keyword evidence="5" id="KW-0679">Respiratory chain</keyword>
<organism evidence="17 18">
    <name type="scientific">Sphagnum jensenii</name>
    <dbReference type="NCBI Taxonomy" id="128206"/>
    <lineage>
        <taxon>Eukaryota</taxon>
        <taxon>Viridiplantae</taxon>
        <taxon>Streptophyta</taxon>
        <taxon>Embryophyta</taxon>
        <taxon>Bryophyta</taxon>
        <taxon>Sphagnophytina</taxon>
        <taxon>Sphagnopsida</taxon>
        <taxon>Sphagnales</taxon>
        <taxon>Sphagnaceae</taxon>
        <taxon>Sphagnum</taxon>
    </lineage>
</organism>
<evidence type="ECO:0000256" key="13">
    <source>
        <dbReference type="ARBA" id="ARBA00023136"/>
    </source>
</evidence>
<feature type="domain" description="Cytochrome b/b6 C-terminal region profile" evidence="16">
    <location>
        <begin position="211"/>
        <end position="379"/>
    </location>
</feature>
<comment type="caution">
    <text evidence="17">The sequence shown here is derived from an EMBL/GenBank/DDBJ whole genome shotgun (WGS) entry which is preliminary data.</text>
</comment>
<feature type="transmembrane region" description="Helical" evidence="14">
    <location>
        <begin position="32"/>
        <end position="55"/>
    </location>
</feature>
<dbReference type="InterPro" id="IPR048260">
    <property type="entry name" value="Cytochrome_b_C_euk/bac"/>
</dbReference>
<dbReference type="CDD" id="cd00284">
    <property type="entry name" value="Cytochrome_b_N"/>
    <property type="match status" value="1"/>
</dbReference>
<feature type="transmembrane region" description="Helical" evidence="14">
    <location>
        <begin position="141"/>
        <end position="167"/>
    </location>
</feature>
<dbReference type="PROSITE" id="PS51003">
    <property type="entry name" value="CYTB_CTER"/>
    <property type="match status" value="1"/>
</dbReference>
<dbReference type="SUPFAM" id="SSF81342">
    <property type="entry name" value="Transmembrane di-heme cytochromes"/>
    <property type="match status" value="1"/>
</dbReference>
<evidence type="ECO:0000256" key="7">
    <source>
        <dbReference type="ARBA" id="ARBA00022723"/>
    </source>
</evidence>
<dbReference type="PIRSF" id="PIRSF038885">
    <property type="entry name" value="COB"/>
    <property type="match status" value="1"/>
</dbReference>
<evidence type="ECO:0000256" key="14">
    <source>
        <dbReference type="SAM" id="Phobius"/>
    </source>
</evidence>
<feature type="transmembrane region" description="Helical" evidence="14">
    <location>
        <begin position="7"/>
        <end position="26"/>
    </location>
</feature>
<evidence type="ECO:0000256" key="5">
    <source>
        <dbReference type="ARBA" id="ARBA00022660"/>
    </source>
</evidence>
<dbReference type="InterPro" id="IPR005797">
    <property type="entry name" value="Cyt_b/b6_N"/>
</dbReference>
<dbReference type="Gene3D" id="1.20.810.10">
    <property type="entry name" value="Cytochrome Bc1 Complex, Chain C"/>
    <property type="match status" value="1"/>
</dbReference>
<keyword evidence="8" id="KW-0999">Mitochondrion inner membrane</keyword>
<evidence type="ECO:0000256" key="11">
    <source>
        <dbReference type="ARBA" id="ARBA00023004"/>
    </source>
</evidence>
<feature type="transmembrane region" description="Helical" evidence="14">
    <location>
        <begin position="76"/>
        <end position="101"/>
    </location>
</feature>
<feature type="transmembrane region" description="Helical" evidence="14">
    <location>
        <begin position="222"/>
        <end position="247"/>
    </location>
</feature>
<protein>
    <recommendedName>
        <fullName evidence="2">Cytochrome b</fullName>
    </recommendedName>
</protein>
<evidence type="ECO:0000256" key="8">
    <source>
        <dbReference type="ARBA" id="ARBA00022792"/>
    </source>
</evidence>
<evidence type="ECO:0000256" key="3">
    <source>
        <dbReference type="ARBA" id="ARBA00022448"/>
    </source>
</evidence>
<keyword evidence="18" id="KW-1185">Reference proteome</keyword>